<dbReference type="Pfam" id="PF00571">
    <property type="entry name" value="CBS"/>
    <property type="match status" value="2"/>
</dbReference>
<protein>
    <submittedName>
        <fullName evidence="5">CBS domain-containing protein</fullName>
    </submittedName>
</protein>
<dbReference type="PROSITE" id="PS51371">
    <property type="entry name" value="CBS"/>
    <property type="match status" value="2"/>
</dbReference>
<gene>
    <name evidence="5" type="ORF">ACFSL4_13905</name>
</gene>
<dbReference type="CDD" id="cd04586">
    <property type="entry name" value="CBS_pair_BON_assoc"/>
    <property type="match status" value="1"/>
</dbReference>
<feature type="domain" description="CBS" evidence="4">
    <location>
        <begin position="12"/>
        <end position="70"/>
    </location>
</feature>
<evidence type="ECO:0000313" key="6">
    <source>
        <dbReference type="Proteomes" id="UP001597261"/>
    </source>
</evidence>
<dbReference type="Pfam" id="PF04972">
    <property type="entry name" value="BON"/>
    <property type="match status" value="1"/>
</dbReference>
<keyword evidence="6" id="KW-1185">Reference proteome</keyword>
<feature type="domain" description="BON" evidence="3">
    <location>
        <begin position="147"/>
        <end position="216"/>
    </location>
</feature>
<keyword evidence="1 2" id="KW-0129">CBS domain</keyword>
<evidence type="ECO:0000256" key="1">
    <source>
        <dbReference type="ARBA" id="ARBA00023122"/>
    </source>
</evidence>
<dbReference type="Gene3D" id="3.10.580.10">
    <property type="entry name" value="CBS-domain"/>
    <property type="match status" value="1"/>
</dbReference>
<dbReference type="EMBL" id="JBHUDX010000031">
    <property type="protein sequence ID" value="MFD1659267.1"/>
    <property type="molecule type" value="Genomic_DNA"/>
</dbReference>
<evidence type="ECO:0000259" key="3">
    <source>
        <dbReference type="PROSITE" id="PS50914"/>
    </source>
</evidence>
<dbReference type="InterPro" id="IPR000644">
    <property type="entry name" value="CBS_dom"/>
</dbReference>
<dbReference type="PANTHER" id="PTHR43080">
    <property type="entry name" value="CBS DOMAIN-CONTAINING PROTEIN CBSX3, MITOCHONDRIAL"/>
    <property type="match status" value="1"/>
</dbReference>
<evidence type="ECO:0000313" key="5">
    <source>
        <dbReference type="EMBL" id="MFD1659267.1"/>
    </source>
</evidence>
<comment type="caution">
    <text evidence="5">The sequence shown here is derived from an EMBL/GenBank/DDBJ whole genome shotgun (WGS) entry which is preliminary data.</text>
</comment>
<reference evidence="6" key="1">
    <citation type="journal article" date="2019" name="Int. J. Syst. Evol. Microbiol.">
        <title>The Global Catalogue of Microorganisms (GCM) 10K type strain sequencing project: providing services to taxonomists for standard genome sequencing and annotation.</title>
        <authorList>
            <consortium name="The Broad Institute Genomics Platform"/>
            <consortium name="The Broad Institute Genome Sequencing Center for Infectious Disease"/>
            <person name="Wu L."/>
            <person name="Ma J."/>
        </authorList>
    </citation>
    <scope>NUCLEOTIDE SEQUENCE [LARGE SCALE GENOMIC DNA]</scope>
    <source>
        <strain evidence="6">CGMCC 1.12470</strain>
    </source>
</reference>
<evidence type="ECO:0000256" key="2">
    <source>
        <dbReference type="PROSITE-ProRule" id="PRU00703"/>
    </source>
</evidence>
<evidence type="ECO:0000259" key="4">
    <source>
        <dbReference type="PROSITE" id="PS51371"/>
    </source>
</evidence>
<dbReference type="PROSITE" id="PS50914">
    <property type="entry name" value="BON"/>
    <property type="match status" value="1"/>
</dbReference>
<dbReference type="PANTHER" id="PTHR43080:SF29">
    <property type="entry name" value="OS02G0818000 PROTEIN"/>
    <property type="match status" value="1"/>
</dbReference>
<dbReference type="InterPro" id="IPR007055">
    <property type="entry name" value="BON_dom"/>
</dbReference>
<dbReference type="InterPro" id="IPR046342">
    <property type="entry name" value="CBS_dom_sf"/>
</dbReference>
<dbReference type="SMART" id="SM00116">
    <property type="entry name" value="CBS"/>
    <property type="match status" value="2"/>
</dbReference>
<dbReference type="InterPro" id="IPR051257">
    <property type="entry name" value="Diverse_CBS-Domain"/>
</dbReference>
<feature type="domain" description="CBS" evidence="4">
    <location>
        <begin position="94"/>
        <end position="151"/>
    </location>
</feature>
<dbReference type="SUPFAM" id="SSF54631">
    <property type="entry name" value="CBS-domain pair"/>
    <property type="match status" value="1"/>
</dbReference>
<name>A0ABW4IPK5_9ACTN</name>
<dbReference type="InterPro" id="IPR017080">
    <property type="entry name" value="UCP036990_CBS_BON"/>
</dbReference>
<dbReference type="Proteomes" id="UP001597261">
    <property type="component" value="Unassembled WGS sequence"/>
</dbReference>
<accession>A0ABW4IPK5</accession>
<dbReference type="RefSeq" id="WP_381082248.1">
    <property type="nucleotide sequence ID" value="NZ_JBHUDX010000031.1"/>
</dbReference>
<sequence>MQRTPHLVSDVMTGRVVAVSRDATFKDIVKTLRQWEVSALPVVEGERKKVVGVVSEADLLRKEEFRDRDPGRTPRLQGLSGLAKADAVTAQDLMTAPAVTVRATATLAQAARIMARAGVKRLPVVGDEGALVGIVSRADLLTVFMRDDEDIAEEVRDEIIARLFPELREPIQVEVHDGVVKLTGRIPDTTLVPITTRLVRGVEGVVDVDCALVGLPRRPALDPDLPQATRRPWGAGTIT</sequence>
<dbReference type="PIRSF" id="PIRSF036990">
    <property type="entry name" value="UCP036990_CBS_BON"/>
    <property type="match status" value="1"/>
</dbReference>
<organism evidence="5 6">
    <name type="scientific">Streptomyces caeni</name>
    <dbReference type="NCBI Taxonomy" id="2307231"/>
    <lineage>
        <taxon>Bacteria</taxon>
        <taxon>Bacillati</taxon>
        <taxon>Actinomycetota</taxon>
        <taxon>Actinomycetes</taxon>
        <taxon>Kitasatosporales</taxon>
        <taxon>Streptomycetaceae</taxon>
        <taxon>Streptomyces</taxon>
    </lineage>
</organism>
<proteinExistence type="predicted"/>